<reference evidence="1 2" key="1">
    <citation type="journal article" date="2021" name="Elife">
        <title>Chloroplast acquisition without the gene transfer in kleptoplastic sea slugs, Plakobranchus ocellatus.</title>
        <authorList>
            <person name="Maeda T."/>
            <person name="Takahashi S."/>
            <person name="Yoshida T."/>
            <person name="Shimamura S."/>
            <person name="Takaki Y."/>
            <person name="Nagai Y."/>
            <person name="Toyoda A."/>
            <person name="Suzuki Y."/>
            <person name="Arimoto A."/>
            <person name="Ishii H."/>
            <person name="Satoh N."/>
            <person name="Nishiyama T."/>
            <person name="Hasebe M."/>
            <person name="Maruyama T."/>
            <person name="Minagawa J."/>
            <person name="Obokata J."/>
            <person name="Shigenobu S."/>
        </authorList>
    </citation>
    <scope>NUCLEOTIDE SEQUENCE [LARGE SCALE GENOMIC DNA]</scope>
</reference>
<evidence type="ECO:0000313" key="2">
    <source>
        <dbReference type="Proteomes" id="UP000735302"/>
    </source>
</evidence>
<keyword evidence="2" id="KW-1185">Reference proteome</keyword>
<organism evidence="1 2">
    <name type="scientific">Plakobranchus ocellatus</name>
    <dbReference type="NCBI Taxonomy" id="259542"/>
    <lineage>
        <taxon>Eukaryota</taxon>
        <taxon>Metazoa</taxon>
        <taxon>Spiralia</taxon>
        <taxon>Lophotrochozoa</taxon>
        <taxon>Mollusca</taxon>
        <taxon>Gastropoda</taxon>
        <taxon>Heterobranchia</taxon>
        <taxon>Euthyneura</taxon>
        <taxon>Panpulmonata</taxon>
        <taxon>Sacoglossa</taxon>
        <taxon>Placobranchoidea</taxon>
        <taxon>Plakobranchidae</taxon>
        <taxon>Plakobranchus</taxon>
    </lineage>
</organism>
<protein>
    <submittedName>
        <fullName evidence="1">Uncharacterized protein</fullName>
    </submittedName>
</protein>
<comment type="caution">
    <text evidence="1">The sequence shown here is derived from an EMBL/GenBank/DDBJ whole genome shotgun (WGS) entry which is preliminary data.</text>
</comment>
<sequence length="161" mass="16997">MLSESLAWSKHHMTRSKVLIVLVMQYFELTYGSTSLPVYGSATPWATALTGRLNYVSDLQGKFLPIVHTSVSGEGGRAIKTLSTASKVRGGKALSQAKSAPGTSMFENNNTATAVGEAVAISRTDNNIIINLIERLTTAIAVAMPAKVTVGLARITSKTAA</sequence>
<name>A0AAV3YDG6_9GAST</name>
<dbReference type="AlphaFoldDB" id="A0AAV3YDG6"/>
<accession>A0AAV3YDG6</accession>
<gene>
    <name evidence="1" type="ORF">PoB_000694600</name>
</gene>
<proteinExistence type="predicted"/>
<dbReference type="Proteomes" id="UP000735302">
    <property type="component" value="Unassembled WGS sequence"/>
</dbReference>
<dbReference type="EMBL" id="BLXT01000825">
    <property type="protein sequence ID" value="GFN80440.1"/>
    <property type="molecule type" value="Genomic_DNA"/>
</dbReference>
<evidence type="ECO:0000313" key="1">
    <source>
        <dbReference type="EMBL" id="GFN80440.1"/>
    </source>
</evidence>